<name>A0ABZ2IHY2_9CAUL</name>
<evidence type="ECO:0000313" key="1">
    <source>
        <dbReference type="EMBL" id="WWT55369.1"/>
    </source>
</evidence>
<protein>
    <submittedName>
        <fullName evidence="1">Uncharacterized protein</fullName>
    </submittedName>
</protein>
<proteinExistence type="predicted"/>
<dbReference type="Proteomes" id="UP001363460">
    <property type="component" value="Chromosome"/>
</dbReference>
<reference evidence="1 2" key="1">
    <citation type="submission" date="2024-02" db="EMBL/GenBank/DDBJ databases">
        <title>Distribution and functional of Brevundimonas-related endobacteria within Verticillium dahliae.</title>
        <authorList>
            <person name="Zeng H."/>
        </authorList>
    </citation>
    <scope>NUCLEOTIDE SEQUENCE [LARGE SCALE GENOMIC DNA]</scope>
    <source>
        <strain evidence="1 2">TRM 44200</strain>
    </source>
</reference>
<accession>A0ABZ2IHY2</accession>
<dbReference type="RefSeq" id="WP_338577792.1">
    <property type="nucleotide sequence ID" value="NZ_CP146369.1"/>
</dbReference>
<sequence>MAFSSKAAGFAKSAFAQGGQASGGQGGGALGGKQLGGMSRGVSAVASLMEFAGARQQAASMDQSARDEAMAARGEYIQAAEKVSAIDSEYNALVGQQLVAASSMGIDAGSGSVIAAREAAQTEADRERNIIRNSAETNARLRYARSVSLREAAKNARFGSALKLGLDVGQAIFGGR</sequence>
<organism evidence="1 2">
    <name type="scientific">Brevundimonas olei</name>
    <dbReference type="NCBI Taxonomy" id="657642"/>
    <lineage>
        <taxon>Bacteria</taxon>
        <taxon>Pseudomonadati</taxon>
        <taxon>Pseudomonadota</taxon>
        <taxon>Alphaproteobacteria</taxon>
        <taxon>Caulobacterales</taxon>
        <taxon>Caulobacteraceae</taxon>
        <taxon>Brevundimonas</taxon>
    </lineage>
</organism>
<evidence type="ECO:0000313" key="2">
    <source>
        <dbReference type="Proteomes" id="UP001363460"/>
    </source>
</evidence>
<keyword evidence="2" id="KW-1185">Reference proteome</keyword>
<gene>
    <name evidence="1" type="ORF">V8J38_02740</name>
</gene>
<dbReference type="EMBL" id="CP146369">
    <property type="protein sequence ID" value="WWT55369.1"/>
    <property type="molecule type" value="Genomic_DNA"/>
</dbReference>